<dbReference type="InterPro" id="IPR002881">
    <property type="entry name" value="DUF58"/>
</dbReference>
<keyword evidence="1" id="KW-0472">Membrane</keyword>
<dbReference type="Gene3D" id="3.40.50.410">
    <property type="entry name" value="von Willebrand factor, type A domain"/>
    <property type="match status" value="1"/>
</dbReference>
<evidence type="ECO:0000313" key="3">
    <source>
        <dbReference type="EMBL" id="QJR12864.1"/>
    </source>
</evidence>
<protein>
    <recommendedName>
        <fullName evidence="2">DUF58 domain-containing protein</fullName>
    </recommendedName>
</protein>
<keyword evidence="1" id="KW-1133">Transmembrane helix</keyword>
<dbReference type="Proteomes" id="UP000501534">
    <property type="component" value="Chromosome"/>
</dbReference>
<evidence type="ECO:0000313" key="4">
    <source>
        <dbReference type="Proteomes" id="UP000501534"/>
    </source>
</evidence>
<accession>A0A6M4H2R4</accession>
<proteinExistence type="predicted"/>
<gene>
    <name evidence="3" type="ORF">DSM104443_03958</name>
</gene>
<feature type="transmembrane region" description="Helical" evidence="1">
    <location>
        <begin position="45"/>
        <end position="67"/>
    </location>
</feature>
<dbReference type="EMBL" id="CP053069">
    <property type="protein sequence ID" value="QJR12864.1"/>
    <property type="molecule type" value="Genomic_DNA"/>
</dbReference>
<reference evidence="3 4" key="1">
    <citation type="submission" date="2020-04" db="EMBL/GenBank/DDBJ databases">
        <title>Usitatibacter rugosus gen. nov., sp. nov. and Usitatibacter palustris sp. nov., novel members of Usitatibacteraceae fam. nov. within the order Nitrosomonadales isolated from soil.</title>
        <authorList>
            <person name="Huber K.J."/>
            <person name="Neumann-Schaal M."/>
            <person name="Geppert A."/>
            <person name="Luckner M."/>
            <person name="Wanner G."/>
            <person name="Overmann J."/>
        </authorList>
    </citation>
    <scope>NUCLEOTIDE SEQUENCE [LARGE SCALE GENOMIC DNA]</scope>
    <source>
        <strain evidence="3 4">0125_3</strain>
    </source>
</reference>
<dbReference type="PANTHER" id="PTHR33608:SF3">
    <property type="entry name" value="SLR2013 PROTEIN"/>
    <property type="match status" value="1"/>
</dbReference>
<organism evidence="3 4">
    <name type="scientific">Usitatibacter rugosus</name>
    <dbReference type="NCBI Taxonomy" id="2732067"/>
    <lineage>
        <taxon>Bacteria</taxon>
        <taxon>Pseudomonadati</taxon>
        <taxon>Pseudomonadota</taxon>
        <taxon>Betaproteobacteria</taxon>
        <taxon>Nitrosomonadales</taxon>
        <taxon>Usitatibacteraceae</taxon>
        <taxon>Usitatibacter</taxon>
    </lineage>
</organism>
<dbReference type="Pfam" id="PF01882">
    <property type="entry name" value="DUF58"/>
    <property type="match status" value="1"/>
</dbReference>
<dbReference type="InterPro" id="IPR036465">
    <property type="entry name" value="vWFA_dom_sf"/>
</dbReference>
<sequence>MSAHVPPVSLSHAGRPIPSRLAVALGVALLLFAIAAAIWPGLTDAWLVAVGIVAVAALADLAAARALPPRLALERRMPGSVPIGRWRECFLRISNPGPFPVRCEVHDHHPASVESAGLPVQVSVPARGYAMAPYKMRATERGTLGFAPAEARVGSPFRLWDSRVRFGAAQSVRSYPDFAELADYALFATENRLSQIGVLKQRRRGEGLEFHQLRDYREGDSLRQIDWSATARLRRPIAREYQDERDQQIVFLIDSGRRMNARDGLLSHFDEVLNAVLLLAFVALRQGDAAGLMTFAGAEPRFVPARKSRETINAFLNALYDVQPTLRPPDYHAAAVELSRRLKRRSLVVVVSNLRDEDEETLLPALALLKRKHLVLFANLRESALDSVRDTPVRTLDDALTYAAGAIYERERASITRRVESAGAMLLDVPPKELAVRLVNRYLDLKRSGRF</sequence>
<evidence type="ECO:0000256" key="1">
    <source>
        <dbReference type="SAM" id="Phobius"/>
    </source>
</evidence>
<feature type="transmembrane region" description="Helical" evidence="1">
    <location>
        <begin position="21"/>
        <end position="39"/>
    </location>
</feature>
<dbReference type="KEGG" id="uru:DSM104443_03958"/>
<dbReference type="RefSeq" id="WP_212756812.1">
    <property type="nucleotide sequence ID" value="NZ_CP053069.1"/>
</dbReference>
<dbReference type="AlphaFoldDB" id="A0A6M4H2R4"/>
<keyword evidence="4" id="KW-1185">Reference proteome</keyword>
<dbReference type="SUPFAM" id="SSF53300">
    <property type="entry name" value="vWA-like"/>
    <property type="match status" value="1"/>
</dbReference>
<keyword evidence="1" id="KW-0812">Transmembrane</keyword>
<dbReference type="PANTHER" id="PTHR33608">
    <property type="entry name" value="BLL2464 PROTEIN"/>
    <property type="match status" value="1"/>
</dbReference>
<evidence type="ECO:0000259" key="2">
    <source>
        <dbReference type="Pfam" id="PF01882"/>
    </source>
</evidence>
<feature type="domain" description="DUF58" evidence="2">
    <location>
        <begin position="213"/>
        <end position="386"/>
    </location>
</feature>
<name>A0A6M4H2R4_9PROT</name>